<dbReference type="GO" id="GO:0006355">
    <property type="term" value="P:regulation of DNA-templated transcription"/>
    <property type="evidence" value="ECO:0007669"/>
    <property type="project" value="InterPro"/>
</dbReference>
<dbReference type="PANTHER" id="PTHR44083">
    <property type="entry name" value="TOPLESS-RELATED PROTEIN 1-RELATED"/>
    <property type="match status" value="1"/>
</dbReference>
<evidence type="ECO:0000313" key="5">
    <source>
        <dbReference type="Proteomes" id="UP001420932"/>
    </source>
</evidence>
<feature type="domain" description="CTLH" evidence="3">
    <location>
        <begin position="2"/>
        <end position="47"/>
    </location>
</feature>
<dbReference type="EMBL" id="JBBNAF010000011">
    <property type="protein sequence ID" value="KAK9098718.1"/>
    <property type="molecule type" value="Genomic_DNA"/>
</dbReference>
<keyword evidence="5" id="KW-1185">Reference proteome</keyword>
<name>A0AAP0EXS2_9MAGN</name>
<gene>
    <name evidence="4" type="ORF">Syun_025763</name>
</gene>
<organism evidence="4 5">
    <name type="scientific">Stephania yunnanensis</name>
    <dbReference type="NCBI Taxonomy" id="152371"/>
    <lineage>
        <taxon>Eukaryota</taxon>
        <taxon>Viridiplantae</taxon>
        <taxon>Streptophyta</taxon>
        <taxon>Embryophyta</taxon>
        <taxon>Tracheophyta</taxon>
        <taxon>Spermatophyta</taxon>
        <taxon>Magnoliopsida</taxon>
        <taxon>Ranunculales</taxon>
        <taxon>Menispermaceae</taxon>
        <taxon>Menispermoideae</taxon>
        <taxon>Cissampelideae</taxon>
        <taxon>Stephania</taxon>
    </lineage>
</organism>
<dbReference type="InterPro" id="IPR027728">
    <property type="entry name" value="Topless_fam"/>
</dbReference>
<dbReference type="PANTHER" id="PTHR44083:SF22">
    <property type="entry name" value="PROTEIN TPR3-LIKE"/>
    <property type="match status" value="1"/>
</dbReference>
<dbReference type="InterPro" id="IPR048419">
    <property type="entry name" value="Topless_Znf"/>
</dbReference>
<keyword evidence="2" id="KW-0677">Repeat</keyword>
<evidence type="ECO:0000313" key="4">
    <source>
        <dbReference type="EMBL" id="KAK9098718.1"/>
    </source>
</evidence>
<dbReference type="AlphaFoldDB" id="A0AAP0EXS2"/>
<dbReference type="PROSITE" id="PS50897">
    <property type="entry name" value="CTLH"/>
    <property type="match status" value="1"/>
</dbReference>
<evidence type="ECO:0000256" key="1">
    <source>
        <dbReference type="ARBA" id="ARBA00022574"/>
    </source>
</evidence>
<evidence type="ECO:0000259" key="3">
    <source>
        <dbReference type="PROSITE" id="PS50897"/>
    </source>
</evidence>
<sequence>MKGEWEEADKYLSGFTKYEDNKFSMKCFFEIRKQKYLEALDRRDISKALDILMKDLKVFSSDFHDTYKEMTQLLTLKNFRENDSLAKYEDIQHTRVIVLDELKTLIEANPLFHGKLQFPVADNSRLKILMNQSFYYQHLFCQNPKA</sequence>
<proteinExistence type="predicted"/>
<dbReference type="InterPro" id="IPR006595">
    <property type="entry name" value="CTLH_C"/>
</dbReference>
<protein>
    <recommendedName>
        <fullName evidence="3">CTLH domain-containing protein</fullName>
    </recommendedName>
</protein>
<dbReference type="Pfam" id="PF21359">
    <property type="entry name" value="zf_topless"/>
    <property type="match status" value="1"/>
</dbReference>
<evidence type="ECO:0000256" key="2">
    <source>
        <dbReference type="ARBA" id="ARBA00022737"/>
    </source>
</evidence>
<comment type="caution">
    <text evidence="4">The sequence shown here is derived from an EMBL/GenBank/DDBJ whole genome shotgun (WGS) entry which is preliminary data.</text>
</comment>
<accession>A0AAP0EXS2</accession>
<dbReference type="Pfam" id="PF21889">
    <property type="entry name" value="TPR1-like_2nd"/>
    <property type="match status" value="1"/>
</dbReference>
<dbReference type="InterPro" id="IPR054080">
    <property type="entry name" value="TPR1-like_2nd"/>
</dbReference>
<keyword evidence="1" id="KW-0853">WD repeat</keyword>
<dbReference type="Proteomes" id="UP001420932">
    <property type="component" value="Unassembled WGS sequence"/>
</dbReference>
<reference evidence="4 5" key="1">
    <citation type="submission" date="2024-01" db="EMBL/GenBank/DDBJ databases">
        <title>Genome assemblies of Stephania.</title>
        <authorList>
            <person name="Yang L."/>
        </authorList>
    </citation>
    <scope>NUCLEOTIDE SEQUENCE [LARGE SCALE GENOMIC DNA]</scope>
    <source>
        <strain evidence="4">YNDBR</strain>
        <tissue evidence="4">Leaf</tissue>
    </source>
</reference>